<evidence type="ECO:0000259" key="2">
    <source>
        <dbReference type="Pfam" id="PF20434"/>
    </source>
</evidence>
<dbReference type="InterPro" id="IPR050300">
    <property type="entry name" value="GDXG_lipolytic_enzyme"/>
</dbReference>
<keyword evidence="1" id="KW-0378">Hydrolase</keyword>
<evidence type="ECO:0000313" key="3">
    <source>
        <dbReference type="EMBL" id="NMP32769.1"/>
    </source>
</evidence>
<feature type="domain" description="BD-FAE-like" evidence="2">
    <location>
        <begin position="189"/>
        <end position="265"/>
    </location>
</feature>
<comment type="caution">
    <text evidence="3">The sequence shown here is derived from an EMBL/GenBank/DDBJ whole genome shotgun (WGS) entry which is preliminary data.</text>
</comment>
<proteinExistence type="predicted"/>
<reference evidence="3 4" key="1">
    <citation type="submission" date="2020-04" db="EMBL/GenBank/DDBJ databases">
        <title>Thalassotalea sp. M1531, isolated from the surface of marine red alga.</title>
        <authorList>
            <person name="Pang L."/>
            <person name="Lu D.-C."/>
        </authorList>
    </citation>
    <scope>NUCLEOTIDE SEQUENCE [LARGE SCALE GENOMIC DNA]</scope>
    <source>
        <strain evidence="3 4">M1531</strain>
    </source>
</reference>
<gene>
    <name evidence="3" type="ORF">HII17_14510</name>
</gene>
<dbReference type="PANTHER" id="PTHR48081">
    <property type="entry name" value="AB HYDROLASE SUPERFAMILY PROTEIN C4A8.06C"/>
    <property type="match status" value="1"/>
</dbReference>
<dbReference type="InterPro" id="IPR049492">
    <property type="entry name" value="BD-FAE-like_dom"/>
</dbReference>
<dbReference type="Pfam" id="PF20434">
    <property type="entry name" value="BD-FAE"/>
    <property type="match status" value="2"/>
</dbReference>
<dbReference type="SUPFAM" id="SSF53474">
    <property type="entry name" value="alpha/beta-Hydrolases"/>
    <property type="match status" value="1"/>
</dbReference>
<dbReference type="RefSeq" id="WP_169076068.1">
    <property type="nucleotide sequence ID" value="NZ_JABBXH010000004.1"/>
</dbReference>
<protein>
    <submittedName>
        <fullName evidence="3">Carboxylesterase family protein</fullName>
    </submittedName>
</protein>
<name>A0A7Y0LDX3_9GAMM</name>
<dbReference type="InterPro" id="IPR029058">
    <property type="entry name" value="AB_hydrolase_fold"/>
</dbReference>
<keyword evidence="4" id="KW-1185">Reference proteome</keyword>
<evidence type="ECO:0000313" key="4">
    <source>
        <dbReference type="Proteomes" id="UP000568664"/>
    </source>
</evidence>
<dbReference type="GO" id="GO:0016787">
    <property type="term" value="F:hydrolase activity"/>
    <property type="evidence" value="ECO:0007669"/>
    <property type="project" value="UniProtKB-KW"/>
</dbReference>
<dbReference type="Proteomes" id="UP000568664">
    <property type="component" value="Unassembled WGS sequence"/>
</dbReference>
<organism evidence="3 4">
    <name type="scientific">Thalassotalea algicola</name>
    <dbReference type="NCBI Taxonomy" id="2716224"/>
    <lineage>
        <taxon>Bacteria</taxon>
        <taxon>Pseudomonadati</taxon>
        <taxon>Pseudomonadota</taxon>
        <taxon>Gammaproteobacteria</taxon>
        <taxon>Alteromonadales</taxon>
        <taxon>Colwelliaceae</taxon>
        <taxon>Thalassotalea</taxon>
    </lineage>
</organism>
<dbReference type="EMBL" id="JABBXH010000004">
    <property type="protein sequence ID" value="NMP32769.1"/>
    <property type="molecule type" value="Genomic_DNA"/>
</dbReference>
<accession>A0A7Y0LDX3</accession>
<dbReference type="AlphaFoldDB" id="A0A7Y0LDX3"/>
<sequence>MKLYNTSELFVLFTLFFLLTGCGGGSSKSDNSPPSLPDPEPIEVTPIVKSQSTYLTFVDEDIIYAEGLSHNISSTTPIATPLKLDVYYPSNDSTNRPVFMFIHGGGFTGGTKTKPEIVDMASYYASRGWVFISVDYRTTEELITIEDMSREELFTFYNGIAPQEWIEHALQGAETVKQFEQSIAMYMAQRDSKAALRWVVANSETYGINTDFITVGGASAGAITTIALGISNQEDFRDEISLADDPTLSTTNLEETYNVQSMVYFWGSNLKLDVFEAVYGLYQYDSNDPELFMAHGDQYDPVTPYEEALELQEIYDSLGIYNKLITLEGEGHGAWSATLDGKALPEMSFDFIIDRQSLTVE</sequence>
<dbReference type="Gene3D" id="3.40.50.1820">
    <property type="entry name" value="alpha/beta hydrolase"/>
    <property type="match status" value="1"/>
</dbReference>
<dbReference type="PROSITE" id="PS51257">
    <property type="entry name" value="PROKAR_LIPOPROTEIN"/>
    <property type="match status" value="1"/>
</dbReference>
<feature type="domain" description="BD-FAE-like" evidence="2">
    <location>
        <begin position="84"/>
        <end position="141"/>
    </location>
</feature>
<evidence type="ECO:0000256" key="1">
    <source>
        <dbReference type="ARBA" id="ARBA00022801"/>
    </source>
</evidence>